<feature type="compositionally biased region" description="Polar residues" evidence="1">
    <location>
        <begin position="397"/>
        <end position="421"/>
    </location>
</feature>
<dbReference type="PROSITE" id="PS51043">
    <property type="entry name" value="DDHD"/>
    <property type="match status" value="1"/>
</dbReference>
<dbReference type="GO" id="GO:0005737">
    <property type="term" value="C:cytoplasm"/>
    <property type="evidence" value="ECO:0007669"/>
    <property type="project" value="TreeGrafter"/>
</dbReference>
<dbReference type="PANTHER" id="PTHR23509">
    <property type="entry name" value="PA-PL1 PHOSPHOLIPASE FAMILY"/>
    <property type="match status" value="1"/>
</dbReference>
<dbReference type="STRING" id="763665.A0A2G5B0P0"/>
<feature type="compositionally biased region" description="Polar residues" evidence="1">
    <location>
        <begin position="458"/>
        <end position="467"/>
    </location>
</feature>
<keyword evidence="4" id="KW-1185">Reference proteome</keyword>
<dbReference type="PANTHER" id="PTHR23509:SF10">
    <property type="entry name" value="LD21067P"/>
    <property type="match status" value="1"/>
</dbReference>
<evidence type="ECO:0000313" key="4">
    <source>
        <dbReference type="Proteomes" id="UP000242474"/>
    </source>
</evidence>
<evidence type="ECO:0000259" key="2">
    <source>
        <dbReference type="PROSITE" id="PS51043"/>
    </source>
</evidence>
<protein>
    <recommendedName>
        <fullName evidence="2">DDHD domain-containing protein</fullName>
    </recommendedName>
</protein>
<dbReference type="Proteomes" id="UP000242474">
    <property type="component" value="Unassembled WGS sequence"/>
</dbReference>
<feature type="region of interest" description="Disordered" evidence="1">
    <location>
        <begin position="397"/>
        <end position="472"/>
    </location>
</feature>
<accession>A0A2G5B0P0</accession>
<gene>
    <name evidence="3" type="ORF">COEREDRAFT_12564</name>
</gene>
<feature type="compositionally biased region" description="Polar residues" evidence="1">
    <location>
        <begin position="435"/>
        <end position="448"/>
    </location>
</feature>
<dbReference type="SMART" id="SM01127">
    <property type="entry name" value="DDHD"/>
    <property type="match status" value="1"/>
</dbReference>
<evidence type="ECO:0000256" key="1">
    <source>
        <dbReference type="SAM" id="MobiDB-lite"/>
    </source>
</evidence>
<dbReference type="InterPro" id="IPR004177">
    <property type="entry name" value="DDHD_dom"/>
</dbReference>
<evidence type="ECO:0000313" key="3">
    <source>
        <dbReference type="EMBL" id="PIA12588.1"/>
    </source>
</evidence>
<feature type="domain" description="DDHD" evidence="2">
    <location>
        <begin position="1"/>
        <end position="521"/>
    </location>
</feature>
<dbReference type="InterPro" id="IPR058055">
    <property type="entry name" value="PA-PLA1"/>
</dbReference>
<feature type="compositionally biased region" description="Polar residues" evidence="1">
    <location>
        <begin position="128"/>
        <end position="142"/>
    </location>
</feature>
<feature type="region of interest" description="Disordered" evidence="1">
    <location>
        <begin position="59"/>
        <end position="81"/>
    </location>
</feature>
<organism evidence="3 4">
    <name type="scientific">Coemansia reversa (strain ATCC 12441 / NRRL 1564)</name>
    <dbReference type="NCBI Taxonomy" id="763665"/>
    <lineage>
        <taxon>Eukaryota</taxon>
        <taxon>Fungi</taxon>
        <taxon>Fungi incertae sedis</taxon>
        <taxon>Zoopagomycota</taxon>
        <taxon>Kickxellomycotina</taxon>
        <taxon>Kickxellomycetes</taxon>
        <taxon>Kickxellales</taxon>
        <taxon>Kickxellaceae</taxon>
        <taxon>Coemansia</taxon>
    </lineage>
</organism>
<sequence length="528" mass="58415">MGSPHGGTFVFRNLQLKEYLMGAVGFHNIFHPYDPFGYRIEPLVSDEYADIPAVPITGATEGSSRATSFSHSSKQAQRTGHRKSFVSSMAEMGKNIVGSMVVAPVTLSSTMLRVAKTSVSGPINAITNHCNSQHENNDTTNGDAEKKHKNIRIKTHHKRHSKHRSSGSFSKILPAISKPFHRNRSDSGNSDQSHGILHNETSSQSSEDPLPYKSQVAATLSMMAASLSRSSSPEAHQLPEDPETTKNQLETYKMTNNDNMSSTYEKQLSGLGRDFAQSALEMPRAAIEASSANSDSSDDISVEKMMMDQLTHIFSLSRPPNKEQQLAEAQGLPLASRLMALRPTDNPRVHRTQTPAFDQRMGNDAAPLANVRRHAIKRSRTLPLTMADGRRMAHAITSSKLARQQRCPSNTPFSTQLSTSERSPEKPTTGLKPSATFSLGQILPQSEAPSDGSELHTPRSTSPSIANSPELPELPYGERMDYIIPFTKRHLQNEYWLGFHSHFSYWTSRDVVHHILHHFINQPPLPNS</sequence>
<feature type="compositionally biased region" description="Polar residues" evidence="1">
    <location>
        <begin position="186"/>
        <end position="207"/>
    </location>
</feature>
<feature type="region of interest" description="Disordered" evidence="1">
    <location>
        <begin position="224"/>
        <end position="247"/>
    </location>
</feature>
<feature type="compositionally biased region" description="Basic residues" evidence="1">
    <location>
        <begin position="147"/>
        <end position="165"/>
    </location>
</feature>
<feature type="compositionally biased region" description="Polar residues" evidence="1">
    <location>
        <begin position="60"/>
        <end position="78"/>
    </location>
</feature>
<dbReference type="OrthoDB" id="431378at2759"/>
<dbReference type="GO" id="GO:0046872">
    <property type="term" value="F:metal ion binding"/>
    <property type="evidence" value="ECO:0007669"/>
    <property type="project" value="InterPro"/>
</dbReference>
<dbReference type="GO" id="GO:0004620">
    <property type="term" value="F:phospholipase activity"/>
    <property type="evidence" value="ECO:0007669"/>
    <property type="project" value="TreeGrafter"/>
</dbReference>
<dbReference type="Pfam" id="PF02862">
    <property type="entry name" value="DDHD"/>
    <property type="match status" value="1"/>
</dbReference>
<proteinExistence type="predicted"/>
<name>A0A2G5B0P0_COERN</name>
<feature type="region of interest" description="Disordered" evidence="1">
    <location>
        <begin position="128"/>
        <end position="211"/>
    </location>
</feature>
<reference evidence="3 4" key="1">
    <citation type="journal article" date="2015" name="Genome Biol. Evol.">
        <title>Phylogenomic analyses indicate that early fungi evolved digesting cell walls of algal ancestors of land plants.</title>
        <authorList>
            <person name="Chang Y."/>
            <person name="Wang S."/>
            <person name="Sekimoto S."/>
            <person name="Aerts A.L."/>
            <person name="Choi C."/>
            <person name="Clum A."/>
            <person name="LaButti K.M."/>
            <person name="Lindquist E.A."/>
            <person name="Yee Ngan C."/>
            <person name="Ohm R.A."/>
            <person name="Salamov A.A."/>
            <person name="Grigoriev I.V."/>
            <person name="Spatafora J.W."/>
            <person name="Berbee M.L."/>
        </authorList>
    </citation>
    <scope>NUCLEOTIDE SEQUENCE [LARGE SCALE GENOMIC DNA]</scope>
    <source>
        <strain evidence="3 4">NRRL 1564</strain>
    </source>
</reference>
<dbReference type="AlphaFoldDB" id="A0A2G5B0P0"/>
<dbReference type="EMBL" id="KZ303642">
    <property type="protein sequence ID" value="PIA12588.1"/>
    <property type="molecule type" value="Genomic_DNA"/>
</dbReference>